<keyword evidence="1" id="KW-1133">Transmembrane helix</keyword>
<evidence type="ECO:0000256" key="1">
    <source>
        <dbReference type="SAM" id="Phobius"/>
    </source>
</evidence>
<gene>
    <name evidence="2" type="ORF">ADICYQ_3546</name>
</gene>
<dbReference type="STRING" id="641524.ADICYQ_3546"/>
<feature type="transmembrane region" description="Helical" evidence="1">
    <location>
        <begin position="35"/>
        <end position="51"/>
    </location>
</feature>
<accession>S7VD80</accession>
<organism evidence="2 3">
    <name type="scientific">Cyclobacterium qasimii M12-11B</name>
    <dbReference type="NCBI Taxonomy" id="641524"/>
    <lineage>
        <taxon>Bacteria</taxon>
        <taxon>Pseudomonadati</taxon>
        <taxon>Bacteroidota</taxon>
        <taxon>Cytophagia</taxon>
        <taxon>Cytophagales</taxon>
        <taxon>Cyclobacteriaceae</taxon>
        <taxon>Cyclobacterium</taxon>
    </lineage>
</organism>
<evidence type="ECO:0008006" key="4">
    <source>
        <dbReference type="Google" id="ProtNLM"/>
    </source>
</evidence>
<dbReference type="eggNOG" id="COG0330">
    <property type="taxonomic scope" value="Bacteria"/>
</dbReference>
<feature type="transmembrane region" description="Helical" evidence="1">
    <location>
        <begin position="12"/>
        <end position="29"/>
    </location>
</feature>
<reference evidence="2 3" key="1">
    <citation type="journal article" date="2013" name="Genome Announc.">
        <title>Draft Genome Sequence of Cyclobacterium qasimii Strain M12-11BT, Isolated from Arctic Marine Sediment.</title>
        <authorList>
            <person name="Shivaji S."/>
            <person name="Ara S."/>
            <person name="Singh A."/>
            <person name="Kumar Pinnaka A."/>
        </authorList>
    </citation>
    <scope>NUCLEOTIDE SEQUENCE [LARGE SCALE GENOMIC DNA]</scope>
    <source>
        <strain evidence="2 3">M12-11B</strain>
    </source>
</reference>
<proteinExistence type="predicted"/>
<name>S7VD80_9BACT</name>
<sequence length="52" mass="5795">MEKTIKPQSGYFMVFLAFCVLALLVFAFIGKIPFLFVPGVIVIVFVIPGFLL</sequence>
<protein>
    <recommendedName>
        <fullName evidence="4">AI-2E family transporter</fullName>
    </recommendedName>
</protein>
<comment type="caution">
    <text evidence="2">The sequence shown here is derived from an EMBL/GenBank/DDBJ whole genome shotgun (WGS) entry which is preliminary data.</text>
</comment>
<dbReference type="AlphaFoldDB" id="S7VD80"/>
<evidence type="ECO:0000313" key="2">
    <source>
        <dbReference type="EMBL" id="EPR67522.1"/>
    </source>
</evidence>
<dbReference type="EMBL" id="ATNM01000123">
    <property type="protein sequence ID" value="EPR67522.1"/>
    <property type="molecule type" value="Genomic_DNA"/>
</dbReference>
<keyword evidence="1" id="KW-0812">Transmembrane</keyword>
<dbReference type="Proteomes" id="UP000014974">
    <property type="component" value="Unassembled WGS sequence"/>
</dbReference>
<keyword evidence="1" id="KW-0472">Membrane</keyword>
<evidence type="ECO:0000313" key="3">
    <source>
        <dbReference type="Proteomes" id="UP000014974"/>
    </source>
</evidence>